<protein>
    <recommendedName>
        <fullName evidence="1">Amidase domain-containing protein</fullName>
    </recommendedName>
</protein>
<dbReference type="EMBL" id="CP143791">
    <property type="protein sequence ID" value="WVN90987.1"/>
    <property type="molecule type" value="Genomic_DNA"/>
</dbReference>
<dbReference type="AlphaFoldDB" id="A0AAJ8JZ35"/>
<reference evidence="2" key="3">
    <citation type="submission" date="2024-01" db="EMBL/GenBank/DDBJ databases">
        <authorList>
            <person name="Coelho M.A."/>
            <person name="David-Palma M."/>
            <person name="Shea T."/>
            <person name="Sun S."/>
            <person name="Cuomo C.A."/>
            <person name="Heitman J."/>
        </authorList>
    </citation>
    <scope>NUCLEOTIDE SEQUENCE</scope>
    <source>
        <strain evidence="2">CBS 7841</strain>
    </source>
</reference>
<dbReference type="PANTHER" id="PTHR42678">
    <property type="entry name" value="AMIDASE"/>
    <property type="match status" value="1"/>
</dbReference>
<feature type="domain" description="Amidase" evidence="1">
    <location>
        <begin position="13"/>
        <end position="269"/>
    </location>
</feature>
<dbReference type="KEGG" id="cdep:91090441"/>
<keyword evidence="3" id="KW-1185">Reference proteome</keyword>
<dbReference type="InterPro" id="IPR023631">
    <property type="entry name" value="Amidase_dom"/>
</dbReference>
<dbReference type="SUPFAM" id="SSF75304">
    <property type="entry name" value="Amidase signature (AS) enzymes"/>
    <property type="match status" value="1"/>
</dbReference>
<dbReference type="Gene3D" id="3.90.1300.10">
    <property type="entry name" value="Amidase signature (AS) domain"/>
    <property type="match status" value="1"/>
</dbReference>
<sequence>MIITQSPSLHHRELVQLYLKQIAQYNTYLKAVIAVAPKDLLAETAAGLDEERTKGNIRGTLHGISILVKVNIATVPELGLPTTCGSLALLGSKPRKNAAIIERASRTIAIILGEANLSEWALYRSDFADWGWSAVGRQTQSAYVWGGFRRDDPCAGHNNPGGSSSGSAVAVAAGFSPVSIGTETISSLIMPNDRSALYTIKPTLKIVPQDGIIPASLEADSTGPMTKSVLDLANLLDVIIDPSKTIIPEGGYKSVVTGEWGNIRIGILEPDV</sequence>
<evidence type="ECO:0000313" key="3">
    <source>
        <dbReference type="Proteomes" id="UP000094043"/>
    </source>
</evidence>
<accession>A0AAJ8JZ35</accession>
<dbReference type="PANTHER" id="PTHR42678:SF34">
    <property type="entry name" value="OS04G0183300 PROTEIN"/>
    <property type="match status" value="1"/>
</dbReference>
<dbReference type="RefSeq" id="XP_066071687.1">
    <property type="nucleotide sequence ID" value="XM_066215590.1"/>
</dbReference>
<dbReference type="Pfam" id="PF01425">
    <property type="entry name" value="Amidase"/>
    <property type="match status" value="1"/>
</dbReference>
<reference evidence="2" key="1">
    <citation type="submission" date="2016-06" db="EMBL/GenBank/DDBJ databases">
        <authorList>
            <person name="Cuomo C."/>
            <person name="Litvintseva A."/>
            <person name="Heitman J."/>
            <person name="Chen Y."/>
            <person name="Sun S."/>
            <person name="Springer D."/>
            <person name="Dromer F."/>
            <person name="Young S."/>
            <person name="Zeng Q."/>
            <person name="Chapman S."/>
            <person name="Gujja S."/>
            <person name="Saif S."/>
            <person name="Birren B."/>
        </authorList>
    </citation>
    <scope>NUCLEOTIDE SEQUENCE</scope>
    <source>
        <strain evidence="2">CBS 7841</strain>
    </source>
</reference>
<dbReference type="GeneID" id="91090441"/>
<organism evidence="2 3">
    <name type="scientific">Cryptococcus depauperatus CBS 7841</name>
    <dbReference type="NCBI Taxonomy" id="1295531"/>
    <lineage>
        <taxon>Eukaryota</taxon>
        <taxon>Fungi</taxon>
        <taxon>Dikarya</taxon>
        <taxon>Basidiomycota</taxon>
        <taxon>Agaricomycotina</taxon>
        <taxon>Tremellomycetes</taxon>
        <taxon>Tremellales</taxon>
        <taxon>Cryptococcaceae</taxon>
        <taxon>Cryptococcus</taxon>
    </lineage>
</organism>
<name>A0AAJ8JZ35_9TREE</name>
<evidence type="ECO:0000313" key="2">
    <source>
        <dbReference type="EMBL" id="WVN90987.1"/>
    </source>
</evidence>
<reference evidence="2" key="2">
    <citation type="journal article" date="2022" name="Elife">
        <title>Obligate sexual reproduction of a homothallic fungus closely related to the Cryptococcus pathogenic species complex.</title>
        <authorList>
            <person name="Passer A.R."/>
            <person name="Clancey S.A."/>
            <person name="Shea T."/>
            <person name="David-Palma M."/>
            <person name="Averette A.F."/>
            <person name="Boekhout T."/>
            <person name="Porcel B.M."/>
            <person name="Nowrousian M."/>
            <person name="Cuomo C.A."/>
            <person name="Sun S."/>
            <person name="Heitman J."/>
            <person name="Coelho M.A."/>
        </authorList>
    </citation>
    <scope>NUCLEOTIDE SEQUENCE</scope>
    <source>
        <strain evidence="2">CBS 7841</strain>
    </source>
</reference>
<gene>
    <name evidence="2" type="ORF">L203_106233</name>
</gene>
<evidence type="ECO:0000259" key="1">
    <source>
        <dbReference type="Pfam" id="PF01425"/>
    </source>
</evidence>
<dbReference type="InterPro" id="IPR036928">
    <property type="entry name" value="AS_sf"/>
</dbReference>
<proteinExistence type="predicted"/>
<dbReference type="Proteomes" id="UP000094043">
    <property type="component" value="Chromosome 8"/>
</dbReference>